<reference evidence="2 3" key="1">
    <citation type="submission" date="2017-08" db="EMBL/GenBank/DDBJ databases">
        <title>Infants hospitalized years apart are colonized by the same room-sourced microbial strains.</title>
        <authorList>
            <person name="Brooks B."/>
            <person name="Olm M.R."/>
            <person name="Firek B.A."/>
            <person name="Baker R."/>
            <person name="Thomas B.C."/>
            <person name="Morowitz M.J."/>
            <person name="Banfield J.F."/>
        </authorList>
    </citation>
    <scope>NUCLEOTIDE SEQUENCE [LARGE SCALE GENOMIC DNA]</scope>
    <source>
        <strain evidence="2">S2_005_002_R2_33</strain>
    </source>
</reference>
<proteinExistence type="predicted"/>
<dbReference type="GO" id="GO:0005694">
    <property type="term" value="C:chromosome"/>
    <property type="evidence" value="ECO:0007669"/>
    <property type="project" value="TreeGrafter"/>
</dbReference>
<dbReference type="SMART" id="SM00470">
    <property type="entry name" value="ParB"/>
    <property type="match status" value="1"/>
</dbReference>
<protein>
    <recommendedName>
        <fullName evidence="1">ParB-like N-terminal domain-containing protein</fullName>
    </recommendedName>
</protein>
<dbReference type="PANTHER" id="PTHR33375">
    <property type="entry name" value="CHROMOSOME-PARTITIONING PROTEIN PARB-RELATED"/>
    <property type="match status" value="1"/>
</dbReference>
<comment type="caution">
    <text evidence="2">The sequence shown here is derived from an EMBL/GenBank/DDBJ whole genome shotgun (WGS) entry which is preliminary data.</text>
</comment>
<dbReference type="Pfam" id="PF02195">
    <property type="entry name" value="ParB_N"/>
    <property type="match status" value="1"/>
</dbReference>
<gene>
    <name evidence="2" type="ORF">DI555_06405</name>
</gene>
<dbReference type="PANTHER" id="PTHR33375:SF7">
    <property type="entry name" value="CHROMOSOME 2-PARTITIONING PROTEIN PARB-RELATED"/>
    <property type="match status" value="1"/>
</dbReference>
<dbReference type="InterPro" id="IPR050336">
    <property type="entry name" value="Chromosome_partition/occlusion"/>
</dbReference>
<evidence type="ECO:0000313" key="3">
    <source>
        <dbReference type="Proteomes" id="UP000249082"/>
    </source>
</evidence>
<dbReference type="Gene3D" id="1.10.10.2830">
    <property type="match status" value="1"/>
</dbReference>
<dbReference type="InterPro" id="IPR003115">
    <property type="entry name" value="ParB_N"/>
</dbReference>
<dbReference type="SUPFAM" id="SSF110849">
    <property type="entry name" value="ParB/Sulfiredoxin"/>
    <property type="match status" value="1"/>
</dbReference>
<evidence type="ECO:0000313" key="2">
    <source>
        <dbReference type="EMBL" id="PZQ56241.1"/>
    </source>
</evidence>
<dbReference type="AlphaFoldDB" id="A0A2W5NRQ6"/>
<dbReference type="EMBL" id="QFPX01000004">
    <property type="protein sequence ID" value="PZQ56241.1"/>
    <property type="molecule type" value="Genomic_DNA"/>
</dbReference>
<evidence type="ECO:0000259" key="1">
    <source>
        <dbReference type="SMART" id="SM00470"/>
    </source>
</evidence>
<name>A0A2W5NRQ6_9SPHN</name>
<accession>A0A2W5NRQ6</accession>
<organism evidence="2 3">
    <name type="scientific">Novosphingobium pentaromativorans</name>
    <dbReference type="NCBI Taxonomy" id="205844"/>
    <lineage>
        <taxon>Bacteria</taxon>
        <taxon>Pseudomonadati</taxon>
        <taxon>Pseudomonadota</taxon>
        <taxon>Alphaproteobacteria</taxon>
        <taxon>Sphingomonadales</taxon>
        <taxon>Sphingomonadaceae</taxon>
        <taxon>Novosphingobium</taxon>
    </lineage>
</organism>
<dbReference type="Proteomes" id="UP000249082">
    <property type="component" value="Unassembled WGS sequence"/>
</dbReference>
<sequence length="574" mass="62327">MTMVTLTIDDLVVSPLNVRINEEDAEATSALEQSIQEIGLMLPLLAHPLPEDSIAPYGVLAGGRRLRAIARLIDEGRLPRNFGIAVVIRDLSPAEITELSLAENLLRRGLRPYEIHAAIARAHDQGAAVEQIATNLGQRPLWVAQHLRLGRLVPEIFEAHAAGLISAEETKAYAATADRDLQRAAWKRFSALQSYDRTAAKIRAFLKIGDAENERLLRFVAEPPKAHGFTDDALEIFPSTQAKGLGLDLPEGDIVVTLIVDHTGKAESRFWWASRKAKRDADRASAPEKATAKVTTTTGLQVVAGEAFDTSANFTAQAARAAVKDVHGLTADGLQAVRSLRREILRAMLADDADEGGTIGRDYLVWTQLRLELGKGVRPAHVGARGLSSEWTGADDAEPTDFVNPLLEETAAQTVWLSAIEKIRAELFMTAEDPAEAFRAFYFAPEKTKRLAGAVLAGLALLRSANTPGWRIGAHDVVAELFAATGEEVRRYWSPTARFVGLFPRLNRLGLAQPHVGEEEFRSWNKLNDQVLTGATVGALAQVAGWVHPLLSFGVANSPENGASEQSGQREAAE</sequence>
<dbReference type="CDD" id="cd16406">
    <property type="entry name" value="ParB_N_like"/>
    <property type="match status" value="1"/>
</dbReference>
<feature type="domain" description="ParB-like N-terminal" evidence="1">
    <location>
        <begin position="4"/>
        <end position="105"/>
    </location>
</feature>
<dbReference type="SUPFAM" id="SSF109709">
    <property type="entry name" value="KorB DNA-binding domain-like"/>
    <property type="match status" value="1"/>
</dbReference>
<dbReference type="InterPro" id="IPR036086">
    <property type="entry name" value="ParB/Sulfiredoxin_sf"/>
</dbReference>
<dbReference type="GO" id="GO:0007059">
    <property type="term" value="P:chromosome segregation"/>
    <property type="evidence" value="ECO:0007669"/>
    <property type="project" value="TreeGrafter"/>
</dbReference>
<dbReference type="Gene3D" id="3.90.1530.30">
    <property type="match status" value="1"/>
</dbReference>